<dbReference type="Proteomes" id="UP001215598">
    <property type="component" value="Unassembled WGS sequence"/>
</dbReference>
<sequence>MIAFISLVFAPLILSASALRFIIPTATVTMSSTTTPASPISNVLSEIQADMAALSMAYNTLQNFILLIETGLAKPYIPLAAINDCISNTTKSATAIDALTNVLAGGVSQASAVSLAADIPTIATAINNFSAQLQQLQTAGSAFTSQFTGSLTTFLTSLQTLVAALGTNYHVNTVATAAVTLSASILTLSSS</sequence>
<gene>
    <name evidence="2" type="ORF">B0H16DRAFT_281568</name>
</gene>
<accession>A0AAD7HPK3</accession>
<reference evidence="2" key="1">
    <citation type="submission" date="2023-03" db="EMBL/GenBank/DDBJ databases">
        <title>Massive genome expansion in bonnet fungi (Mycena s.s.) driven by repeated elements and novel gene families across ecological guilds.</title>
        <authorList>
            <consortium name="Lawrence Berkeley National Laboratory"/>
            <person name="Harder C.B."/>
            <person name="Miyauchi S."/>
            <person name="Viragh M."/>
            <person name="Kuo A."/>
            <person name="Thoen E."/>
            <person name="Andreopoulos B."/>
            <person name="Lu D."/>
            <person name="Skrede I."/>
            <person name="Drula E."/>
            <person name="Henrissat B."/>
            <person name="Morin E."/>
            <person name="Kohler A."/>
            <person name="Barry K."/>
            <person name="LaButti K."/>
            <person name="Morin E."/>
            <person name="Salamov A."/>
            <person name="Lipzen A."/>
            <person name="Mereny Z."/>
            <person name="Hegedus B."/>
            <person name="Baldrian P."/>
            <person name="Stursova M."/>
            <person name="Weitz H."/>
            <person name="Taylor A."/>
            <person name="Grigoriev I.V."/>
            <person name="Nagy L.G."/>
            <person name="Martin F."/>
            <person name="Kauserud H."/>
        </authorList>
    </citation>
    <scope>NUCLEOTIDE SEQUENCE</scope>
    <source>
        <strain evidence="2">CBHHK182m</strain>
    </source>
</reference>
<name>A0AAD7HPK3_9AGAR</name>
<keyword evidence="1" id="KW-0732">Signal</keyword>
<dbReference type="AlphaFoldDB" id="A0AAD7HPK3"/>
<evidence type="ECO:0000256" key="1">
    <source>
        <dbReference type="SAM" id="SignalP"/>
    </source>
</evidence>
<organism evidence="2 3">
    <name type="scientific">Mycena metata</name>
    <dbReference type="NCBI Taxonomy" id="1033252"/>
    <lineage>
        <taxon>Eukaryota</taxon>
        <taxon>Fungi</taxon>
        <taxon>Dikarya</taxon>
        <taxon>Basidiomycota</taxon>
        <taxon>Agaricomycotina</taxon>
        <taxon>Agaricomycetes</taxon>
        <taxon>Agaricomycetidae</taxon>
        <taxon>Agaricales</taxon>
        <taxon>Marasmiineae</taxon>
        <taxon>Mycenaceae</taxon>
        <taxon>Mycena</taxon>
    </lineage>
</organism>
<feature type="signal peptide" evidence="1">
    <location>
        <begin position="1"/>
        <end position="18"/>
    </location>
</feature>
<feature type="chain" id="PRO_5041990665" evidence="1">
    <location>
        <begin position="19"/>
        <end position="191"/>
    </location>
</feature>
<keyword evidence="3" id="KW-1185">Reference proteome</keyword>
<evidence type="ECO:0000313" key="3">
    <source>
        <dbReference type="Proteomes" id="UP001215598"/>
    </source>
</evidence>
<protein>
    <submittedName>
        <fullName evidence="2">Uncharacterized protein</fullName>
    </submittedName>
</protein>
<comment type="caution">
    <text evidence="2">The sequence shown here is derived from an EMBL/GenBank/DDBJ whole genome shotgun (WGS) entry which is preliminary data.</text>
</comment>
<dbReference type="EMBL" id="JARKIB010000195">
    <property type="protein sequence ID" value="KAJ7725340.1"/>
    <property type="molecule type" value="Genomic_DNA"/>
</dbReference>
<evidence type="ECO:0000313" key="2">
    <source>
        <dbReference type="EMBL" id="KAJ7725340.1"/>
    </source>
</evidence>
<proteinExistence type="predicted"/>